<dbReference type="Proteomes" id="UP000184600">
    <property type="component" value="Unassembled WGS sequence"/>
</dbReference>
<dbReference type="PANTHER" id="PTHR11820:SF7">
    <property type="entry name" value="ACYLPYRUVASE FAHD1, MITOCHONDRIAL"/>
    <property type="match status" value="1"/>
</dbReference>
<evidence type="ECO:0000313" key="4">
    <source>
        <dbReference type="Proteomes" id="UP000184600"/>
    </source>
</evidence>
<dbReference type="GO" id="GO:0034545">
    <property type="term" value="F:fumarylpyruvate hydrolase activity"/>
    <property type="evidence" value="ECO:0007669"/>
    <property type="project" value="UniProtKB-EC"/>
</dbReference>
<dbReference type="STRING" id="1117707.VQ7734_02839"/>
<dbReference type="Pfam" id="PF01557">
    <property type="entry name" value="FAA_hydrolase"/>
    <property type="match status" value="1"/>
</dbReference>
<dbReference type="GO" id="GO:0018773">
    <property type="term" value="F:acetylpyruvate hydrolase activity"/>
    <property type="evidence" value="ECO:0007669"/>
    <property type="project" value="TreeGrafter"/>
</dbReference>
<dbReference type="GO" id="GO:0046872">
    <property type="term" value="F:metal ion binding"/>
    <property type="evidence" value="ECO:0007669"/>
    <property type="project" value="UniProtKB-KW"/>
</dbReference>
<keyword evidence="3" id="KW-0378">Hydrolase</keyword>
<dbReference type="SUPFAM" id="SSF56529">
    <property type="entry name" value="FAH"/>
    <property type="match status" value="1"/>
</dbReference>
<keyword evidence="4" id="KW-1185">Reference proteome</keyword>
<reference evidence="4" key="1">
    <citation type="submission" date="2016-12" db="EMBL/GenBank/DDBJ databases">
        <authorList>
            <person name="Rodrigo-Torres L."/>
            <person name="Arahal R.D."/>
            <person name="Lucena T."/>
        </authorList>
    </citation>
    <scope>NUCLEOTIDE SEQUENCE [LARGE SCALE GENOMIC DNA]</scope>
</reference>
<keyword evidence="3" id="KW-0670">Pyruvate</keyword>
<evidence type="ECO:0000259" key="2">
    <source>
        <dbReference type="Pfam" id="PF01557"/>
    </source>
</evidence>
<dbReference type="EC" id="3.7.1.20" evidence="3"/>
<name>A0A1M7YWH8_9VIBR</name>
<gene>
    <name evidence="3" type="primary">nagK_2</name>
    <name evidence="3" type="ORF">VQ7734_02839</name>
</gene>
<proteinExistence type="predicted"/>
<dbReference type="InterPro" id="IPR011234">
    <property type="entry name" value="Fumarylacetoacetase-like_C"/>
</dbReference>
<protein>
    <submittedName>
        <fullName evidence="3">Fumarylpyruvate hydrolase</fullName>
        <ecNumber evidence="3">3.7.1.20</ecNumber>
    </submittedName>
</protein>
<sequence length="213" mass="23946">MNTVRLGNHKWTPGKVLCVGRNYLEHIQELNNAVPEAMVVFHKPNSSVTNQLVSFHQEPLHYEAEISFLIKDGLFHAVGLGLDLTKRSLQSQLKKQGLPWERAKSFDGSAVFSRFVSLKGLDINTLSFELFINCVRVQYGTVAQMIYSPETILDELKTYTTLCDGDIVMTGTPKGVGMIQDGDIFLARLKSDEKTLIETEWVASPPEAQYRLL</sequence>
<keyword evidence="1" id="KW-0479">Metal-binding</keyword>
<dbReference type="AlphaFoldDB" id="A0A1M7YWH8"/>
<evidence type="ECO:0000313" key="3">
    <source>
        <dbReference type="EMBL" id="SHO57070.1"/>
    </source>
</evidence>
<organism evidence="3 4">
    <name type="scientific">Vibrio quintilis</name>
    <dbReference type="NCBI Taxonomy" id="1117707"/>
    <lineage>
        <taxon>Bacteria</taxon>
        <taxon>Pseudomonadati</taxon>
        <taxon>Pseudomonadota</taxon>
        <taxon>Gammaproteobacteria</taxon>
        <taxon>Vibrionales</taxon>
        <taxon>Vibrionaceae</taxon>
        <taxon>Vibrio</taxon>
    </lineage>
</organism>
<dbReference type="RefSeq" id="WP_073583637.1">
    <property type="nucleotide sequence ID" value="NZ_AP024898.1"/>
</dbReference>
<accession>A0A1M7YWH8</accession>
<dbReference type="OrthoDB" id="9805307at2"/>
<dbReference type="InterPro" id="IPR036663">
    <property type="entry name" value="Fumarylacetoacetase_C_sf"/>
</dbReference>
<feature type="domain" description="Fumarylacetoacetase-like C-terminal" evidence="2">
    <location>
        <begin position="15"/>
        <end position="187"/>
    </location>
</feature>
<evidence type="ECO:0000256" key="1">
    <source>
        <dbReference type="ARBA" id="ARBA00022723"/>
    </source>
</evidence>
<dbReference type="EMBL" id="FRFG01000031">
    <property type="protein sequence ID" value="SHO57070.1"/>
    <property type="molecule type" value="Genomic_DNA"/>
</dbReference>
<dbReference type="PANTHER" id="PTHR11820">
    <property type="entry name" value="ACYLPYRUVASE"/>
    <property type="match status" value="1"/>
</dbReference>
<dbReference type="Gene3D" id="3.90.850.10">
    <property type="entry name" value="Fumarylacetoacetase-like, C-terminal domain"/>
    <property type="match status" value="1"/>
</dbReference>